<accession>A0A0B4S3A0</accession>
<dbReference type="OrthoDB" id="9781413at2"/>
<dbReference type="InterPro" id="IPR036412">
    <property type="entry name" value="HAD-like_sf"/>
</dbReference>
<dbReference type="GO" id="GO:0016791">
    <property type="term" value="F:phosphatase activity"/>
    <property type="evidence" value="ECO:0007669"/>
    <property type="project" value="UniProtKB-ARBA"/>
</dbReference>
<protein>
    <submittedName>
        <fullName evidence="1">Hydrolase</fullName>
    </submittedName>
</protein>
<keyword evidence="1" id="KW-0378">Hydrolase</keyword>
<dbReference type="NCBIfam" id="TIGR01484">
    <property type="entry name" value="HAD-SF-IIB"/>
    <property type="match status" value="1"/>
</dbReference>
<name>A0A0B4S3A0_9FIRM</name>
<dbReference type="Pfam" id="PF08282">
    <property type="entry name" value="Hydrolase_3"/>
    <property type="match status" value="1"/>
</dbReference>
<dbReference type="Gene3D" id="3.30.1240.10">
    <property type="match status" value="1"/>
</dbReference>
<dbReference type="STRING" id="33033.NW74_06605"/>
<dbReference type="InterPro" id="IPR000150">
    <property type="entry name" value="Cof"/>
</dbReference>
<organism evidence="1 2">
    <name type="scientific">Parvimonas micra</name>
    <dbReference type="NCBI Taxonomy" id="33033"/>
    <lineage>
        <taxon>Bacteria</taxon>
        <taxon>Bacillati</taxon>
        <taxon>Bacillota</taxon>
        <taxon>Tissierellia</taxon>
        <taxon>Tissierellales</taxon>
        <taxon>Peptoniphilaceae</taxon>
        <taxon>Parvimonas</taxon>
    </lineage>
</organism>
<dbReference type="Proteomes" id="UP000031386">
    <property type="component" value="Chromosome"/>
</dbReference>
<gene>
    <name evidence="1" type="ORF">NW74_06605</name>
</gene>
<reference evidence="1 2" key="1">
    <citation type="submission" date="2014-10" db="EMBL/GenBank/DDBJ databases">
        <title>Complete genome sequence of Parvimonas micra KCOM 1535 (= ChDC B708).</title>
        <authorList>
            <person name="Kook J.-K."/>
            <person name="Park S.-N."/>
            <person name="Lim Y.K."/>
            <person name="Roh H."/>
        </authorList>
    </citation>
    <scope>NUCLEOTIDE SEQUENCE [LARGE SCALE GENOMIC DNA]</scope>
    <source>
        <strain evidence="2">KCOM 1535 / ChDC B708</strain>
    </source>
</reference>
<dbReference type="AlphaFoldDB" id="A0A0B4S3A0"/>
<dbReference type="SUPFAM" id="SSF56784">
    <property type="entry name" value="HAD-like"/>
    <property type="match status" value="1"/>
</dbReference>
<dbReference type="RefSeq" id="WP_004832810.1">
    <property type="nucleotide sequence ID" value="NZ_CABKNC010000003.1"/>
</dbReference>
<sequence length="286" mass="32466">MLKAVCLDLDGTLLDDDKKISPRSFRLLDNLIGNGIEVVIATGRHFYMASGFLQPLKRDIMVCANNGAMSRFKESSKLVNVEYINNSKFLGVYNKALDCGMNPYVYVDSFVDGYHLAIKDGQPPKSHFEENIADKKIATDSIRYFSQIDMNSLETVLCIAFLDQKEKIDEFYGLFKDEHNLVKNRYFVPNGKKVLEFQSEKADKWVAITNYLKSKNIELSDVVSFGDEFNDKSMIKNSGIGFAMKNGIDELKSLTNNITEFTNNEDGVYFELKKLFKDVLGEKNGL</sequence>
<dbReference type="InterPro" id="IPR006379">
    <property type="entry name" value="HAD-SF_hydro_IIB"/>
</dbReference>
<proteinExistence type="predicted"/>
<evidence type="ECO:0000313" key="2">
    <source>
        <dbReference type="Proteomes" id="UP000031386"/>
    </source>
</evidence>
<dbReference type="Gene3D" id="3.40.50.1000">
    <property type="entry name" value="HAD superfamily/HAD-like"/>
    <property type="match status" value="1"/>
</dbReference>
<dbReference type="GO" id="GO:0005829">
    <property type="term" value="C:cytosol"/>
    <property type="evidence" value="ECO:0007669"/>
    <property type="project" value="TreeGrafter"/>
</dbReference>
<dbReference type="PANTHER" id="PTHR10000:SF8">
    <property type="entry name" value="HAD SUPERFAMILY HYDROLASE-LIKE, TYPE 3"/>
    <property type="match status" value="1"/>
</dbReference>
<dbReference type="InterPro" id="IPR023214">
    <property type="entry name" value="HAD_sf"/>
</dbReference>
<dbReference type="GeneID" id="93385160"/>
<keyword evidence="2" id="KW-1185">Reference proteome</keyword>
<dbReference type="GO" id="GO:0000287">
    <property type="term" value="F:magnesium ion binding"/>
    <property type="evidence" value="ECO:0007669"/>
    <property type="project" value="TreeGrafter"/>
</dbReference>
<dbReference type="KEGG" id="pmic:NW74_06605"/>
<dbReference type="EMBL" id="CP009761">
    <property type="protein sequence ID" value="AIZ37019.1"/>
    <property type="molecule type" value="Genomic_DNA"/>
</dbReference>
<dbReference type="NCBIfam" id="TIGR00099">
    <property type="entry name" value="Cof-subfamily"/>
    <property type="match status" value="1"/>
</dbReference>
<dbReference type="PANTHER" id="PTHR10000">
    <property type="entry name" value="PHOSPHOSERINE PHOSPHATASE"/>
    <property type="match status" value="1"/>
</dbReference>
<evidence type="ECO:0000313" key="1">
    <source>
        <dbReference type="EMBL" id="AIZ37019.1"/>
    </source>
</evidence>